<organism evidence="2 3">
    <name type="scientific">Anopheles minimus</name>
    <dbReference type="NCBI Taxonomy" id="112268"/>
    <lineage>
        <taxon>Eukaryota</taxon>
        <taxon>Metazoa</taxon>
        <taxon>Ecdysozoa</taxon>
        <taxon>Arthropoda</taxon>
        <taxon>Hexapoda</taxon>
        <taxon>Insecta</taxon>
        <taxon>Pterygota</taxon>
        <taxon>Neoptera</taxon>
        <taxon>Endopterygota</taxon>
        <taxon>Diptera</taxon>
        <taxon>Nematocera</taxon>
        <taxon>Culicoidea</taxon>
        <taxon>Culicidae</taxon>
        <taxon>Anophelinae</taxon>
        <taxon>Anopheles</taxon>
    </lineage>
</organism>
<evidence type="ECO:0000313" key="3">
    <source>
        <dbReference type="Proteomes" id="UP000075920"/>
    </source>
</evidence>
<dbReference type="AlphaFoldDB" id="A0A182W0V3"/>
<protein>
    <submittedName>
        <fullName evidence="2">Uncharacterized protein</fullName>
    </submittedName>
</protein>
<accession>A0A182W0V3</accession>
<evidence type="ECO:0000256" key="1">
    <source>
        <dbReference type="SAM" id="SignalP"/>
    </source>
</evidence>
<reference evidence="3" key="1">
    <citation type="submission" date="2013-03" db="EMBL/GenBank/DDBJ databases">
        <title>The Genome Sequence of Anopheles minimus MINIMUS1.</title>
        <authorList>
            <consortium name="The Broad Institute Genomics Platform"/>
            <person name="Neafsey D.E."/>
            <person name="Walton C."/>
            <person name="Walker B."/>
            <person name="Young S.K."/>
            <person name="Zeng Q."/>
            <person name="Gargeya S."/>
            <person name="Fitzgerald M."/>
            <person name="Haas B."/>
            <person name="Abouelleil A."/>
            <person name="Allen A.W."/>
            <person name="Alvarado L."/>
            <person name="Arachchi H.M."/>
            <person name="Berlin A.M."/>
            <person name="Chapman S.B."/>
            <person name="Gainer-Dewar J."/>
            <person name="Goldberg J."/>
            <person name="Griggs A."/>
            <person name="Gujja S."/>
            <person name="Hansen M."/>
            <person name="Howarth C."/>
            <person name="Imamovic A."/>
            <person name="Ireland A."/>
            <person name="Larimer J."/>
            <person name="McCowan C."/>
            <person name="Murphy C."/>
            <person name="Pearson M."/>
            <person name="Poon T.W."/>
            <person name="Priest M."/>
            <person name="Roberts A."/>
            <person name="Saif S."/>
            <person name="Shea T."/>
            <person name="Sisk P."/>
            <person name="Sykes S."/>
            <person name="Wortman J."/>
            <person name="Nusbaum C."/>
            <person name="Birren B."/>
        </authorList>
    </citation>
    <scope>NUCLEOTIDE SEQUENCE [LARGE SCALE GENOMIC DNA]</scope>
    <source>
        <strain evidence="3">MINIMUS1</strain>
    </source>
</reference>
<keyword evidence="1" id="KW-0732">Signal</keyword>
<keyword evidence="3" id="KW-1185">Reference proteome</keyword>
<proteinExistence type="predicted"/>
<sequence length="136" mass="15032">MKQQHRTPAGIGVLFCLTVGLALGAPQQQADTIEKHDPDEIRTIVTDLLATGINISLDEHQIRFIKGDTQNLLAENFLFATEDGVILTLSTEKVLDKNYKPKVVSYFDASEDDERKILLSLLGGGNIKKLSVNKVR</sequence>
<feature type="signal peptide" evidence="1">
    <location>
        <begin position="1"/>
        <end position="24"/>
    </location>
</feature>
<feature type="chain" id="PRO_5008140559" evidence="1">
    <location>
        <begin position="25"/>
        <end position="136"/>
    </location>
</feature>
<dbReference type="Proteomes" id="UP000075920">
    <property type="component" value="Unassembled WGS sequence"/>
</dbReference>
<dbReference type="VEuPathDB" id="VectorBase:AMIN003962"/>
<dbReference type="EnsemblMetazoa" id="AMIN003962-RA">
    <property type="protein sequence ID" value="AMIN003962-PA"/>
    <property type="gene ID" value="AMIN003962"/>
</dbReference>
<name>A0A182W0V3_9DIPT</name>
<reference evidence="2" key="2">
    <citation type="submission" date="2020-05" db="UniProtKB">
        <authorList>
            <consortium name="EnsemblMetazoa"/>
        </authorList>
    </citation>
    <scope>IDENTIFICATION</scope>
    <source>
        <strain evidence="2">MINIMUS1</strain>
    </source>
</reference>
<evidence type="ECO:0000313" key="2">
    <source>
        <dbReference type="EnsemblMetazoa" id="AMIN003962-PA"/>
    </source>
</evidence>